<dbReference type="SUPFAM" id="SSF56672">
    <property type="entry name" value="DNA/RNA polymerases"/>
    <property type="match status" value="1"/>
</dbReference>
<dbReference type="Proteomes" id="UP000467841">
    <property type="component" value="Unassembled WGS sequence"/>
</dbReference>
<feature type="domain" description="Integrase catalytic" evidence="4">
    <location>
        <begin position="70"/>
        <end position="160"/>
    </location>
</feature>
<keyword evidence="6" id="KW-1185">Reference proteome</keyword>
<name>A0A6D2JCN6_9BRAS</name>
<feature type="region of interest" description="Disordered" evidence="3">
    <location>
        <begin position="255"/>
        <end position="275"/>
    </location>
</feature>
<feature type="compositionally biased region" description="Basic and acidic residues" evidence="3">
    <location>
        <begin position="257"/>
        <end position="275"/>
    </location>
</feature>
<dbReference type="InterPro" id="IPR012337">
    <property type="entry name" value="RNaseH-like_sf"/>
</dbReference>
<evidence type="ECO:0000256" key="1">
    <source>
        <dbReference type="ARBA" id="ARBA00022723"/>
    </source>
</evidence>
<gene>
    <name evidence="5" type="ORF">MERR_LOCUS24718</name>
</gene>
<dbReference type="InterPro" id="IPR043502">
    <property type="entry name" value="DNA/RNA_pol_sf"/>
</dbReference>
<reference evidence="5" key="1">
    <citation type="submission" date="2020-01" db="EMBL/GenBank/DDBJ databases">
        <authorList>
            <person name="Mishra B."/>
        </authorList>
    </citation>
    <scope>NUCLEOTIDE SEQUENCE [LARGE SCALE GENOMIC DNA]</scope>
</reference>
<dbReference type="OrthoDB" id="413361at2759"/>
<dbReference type="GO" id="GO:0046872">
    <property type="term" value="F:metal ion binding"/>
    <property type="evidence" value="ECO:0007669"/>
    <property type="project" value="UniProtKB-KW"/>
</dbReference>
<evidence type="ECO:0000256" key="3">
    <source>
        <dbReference type="SAM" id="MobiDB-lite"/>
    </source>
</evidence>
<keyword evidence="2" id="KW-0378">Hydrolase</keyword>
<dbReference type="GO" id="GO:0016787">
    <property type="term" value="F:hydrolase activity"/>
    <property type="evidence" value="ECO:0007669"/>
    <property type="project" value="UniProtKB-KW"/>
</dbReference>
<dbReference type="InterPro" id="IPR039537">
    <property type="entry name" value="Retrotran_Ty1/copia-like"/>
</dbReference>
<dbReference type="PANTHER" id="PTHR42648">
    <property type="entry name" value="TRANSPOSASE, PUTATIVE-RELATED"/>
    <property type="match status" value="1"/>
</dbReference>
<dbReference type="EMBL" id="CACVBM020001175">
    <property type="protein sequence ID" value="CAA7037483.1"/>
    <property type="molecule type" value="Genomic_DNA"/>
</dbReference>
<keyword evidence="1" id="KW-0479">Metal-binding</keyword>
<dbReference type="InterPro" id="IPR013103">
    <property type="entry name" value="RVT_2"/>
</dbReference>
<dbReference type="InterPro" id="IPR001584">
    <property type="entry name" value="Integrase_cat-core"/>
</dbReference>
<evidence type="ECO:0000259" key="4">
    <source>
        <dbReference type="PROSITE" id="PS50994"/>
    </source>
</evidence>
<protein>
    <recommendedName>
        <fullName evidence="4">Integrase catalytic domain-containing protein</fullName>
    </recommendedName>
</protein>
<dbReference type="PROSITE" id="PS50994">
    <property type="entry name" value="INTEGRASE"/>
    <property type="match status" value="1"/>
</dbReference>
<evidence type="ECO:0000313" key="5">
    <source>
        <dbReference type="EMBL" id="CAA7037483.1"/>
    </source>
</evidence>
<accession>A0A6D2JCN6</accession>
<comment type="caution">
    <text evidence="5">The sequence shown here is derived from an EMBL/GenBank/DDBJ whole genome shotgun (WGS) entry which is preliminary data.</text>
</comment>
<dbReference type="GO" id="GO:0003676">
    <property type="term" value="F:nucleic acid binding"/>
    <property type="evidence" value="ECO:0007669"/>
    <property type="project" value="InterPro"/>
</dbReference>
<proteinExistence type="predicted"/>
<dbReference type="AlphaFoldDB" id="A0A6D2JCN6"/>
<dbReference type="InterPro" id="IPR036397">
    <property type="entry name" value="RNaseH_sf"/>
</dbReference>
<evidence type="ECO:0000256" key="2">
    <source>
        <dbReference type="ARBA" id="ARBA00022801"/>
    </source>
</evidence>
<dbReference type="Pfam" id="PF25597">
    <property type="entry name" value="SH3_retrovirus"/>
    <property type="match status" value="1"/>
</dbReference>
<organism evidence="5 6">
    <name type="scientific">Microthlaspi erraticum</name>
    <dbReference type="NCBI Taxonomy" id="1685480"/>
    <lineage>
        <taxon>Eukaryota</taxon>
        <taxon>Viridiplantae</taxon>
        <taxon>Streptophyta</taxon>
        <taxon>Embryophyta</taxon>
        <taxon>Tracheophyta</taxon>
        <taxon>Spermatophyta</taxon>
        <taxon>Magnoliopsida</taxon>
        <taxon>eudicotyledons</taxon>
        <taxon>Gunneridae</taxon>
        <taxon>Pentapetalae</taxon>
        <taxon>rosids</taxon>
        <taxon>malvids</taxon>
        <taxon>Brassicales</taxon>
        <taxon>Brassicaceae</taxon>
        <taxon>Coluteocarpeae</taxon>
        <taxon>Microthlaspi</taxon>
    </lineage>
</organism>
<evidence type="ECO:0000313" key="6">
    <source>
        <dbReference type="Proteomes" id="UP000467841"/>
    </source>
</evidence>
<dbReference type="SUPFAM" id="SSF53098">
    <property type="entry name" value="Ribonuclease H-like"/>
    <property type="match status" value="1"/>
</dbReference>
<dbReference type="InterPro" id="IPR057670">
    <property type="entry name" value="SH3_retrovirus"/>
</dbReference>
<sequence length="585" mass="67420">MCVVLTRKTSKSNVPTSIYISCNNILELIHGDLCGPITPPTAARNSSKGLKHWLSKRQEFLSRPSELIGGGEFMSQEFQSFCEISGIKRHLTAPYSPQQNGVVERRNRTLLEMTRSILKHMHIPNYLWGEAVRHATYLINRVATRVLVAQTPYKAFKKKKPNVEHLRVFGCISYAKIETQHLKKLDDKSRILVHLGTEPGSKAYRLLDPASRRIIVSRDIVFDESKSWKRSNFEKEVTDEPGMFKLGFGEYGNNGLRETEDRRETEENRERVNEGVNKETDNDEVTVYNGDLLHEEEKDQNQTVLRRSIRARHKPSYLEDYILMVELAIELENEVLQMLINEEPWDFNEAKEEKVWREACKEEISSIVKNKTWDLVDLPAGAKAIGLKWVFKIKRNSDGSLNKHKSRLVAKGYVQKFGVDFEEVFAPVARIKTIRFLIALAASNGWEIHHLDEEEHILLVAVYVDDLLVTGSSLEMIIEFKRGMSANFEMSDLGKLTYYLVIEVYQHEDGITLKQERYARKILEETGMKDCNAVHAPMDLGLKLSKGQGERRIDETEYRRNIGCLRYLLHTRPDLAYCVGVLSRY</sequence>
<dbReference type="PANTHER" id="PTHR42648:SF25">
    <property type="entry name" value="RNA-DIRECTED DNA POLYMERASE"/>
    <property type="match status" value="1"/>
</dbReference>
<dbReference type="Gene3D" id="3.30.420.10">
    <property type="entry name" value="Ribonuclease H-like superfamily/Ribonuclease H"/>
    <property type="match status" value="1"/>
</dbReference>
<dbReference type="Pfam" id="PF07727">
    <property type="entry name" value="RVT_2"/>
    <property type="match status" value="2"/>
</dbReference>
<dbReference type="GO" id="GO:0015074">
    <property type="term" value="P:DNA integration"/>
    <property type="evidence" value="ECO:0007669"/>
    <property type="project" value="InterPro"/>
</dbReference>